<proteinExistence type="predicted"/>
<feature type="domain" description="Transposase IS116/IS110/IS902 C-terminal" evidence="3">
    <location>
        <begin position="312"/>
        <end position="387"/>
    </location>
</feature>
<dbReference type="InterPro" id="IPR047650">
    <property type="entry name" value="Transpos_IS110"/>
</dbReference>
<dbReference type="NCBIfam" id="NF033542">
    <property type="entry name" value="transpos_IS110"/>
    <property type="match status" value="1"/>
</dbReference>
<dbReference type="GO" id="GO:0004803">
    <property type="term" value="F:transposase activity"/>
    <property type="evidence" value="ECO:0007669"/>
    <property type="project" value="InterPro"/>
</dbReference>
<dbReference type="AlphaFoldDB" id="A0AAU7LXJ2"/>
<dbReference type="PANTHER" id="PTHR33055">
    <property type="entry name" value="TRANSPOSASE FOR INSERTION SEQUENCE ELEMENT IS1111A"/>
    <property type="match status" value="1"/>
</dbReference>
<dbReference type="InterPro" id="IPR003346">
    <property type="entry name" value="Transposase_20"/>
</dbReference>
<dbReference type="InterPro" id="IPR002525">
    <property type="entry name" value="Transp_IS110-like_N"/>
</dbReference>
<reference evidence="4" key="1">
    <citation type="submission" date="2024-05" db="EMBL/GenBank/DDBJ databases">
        <authorList>
            <person name="Bunk B."/>
            <person name="Swiderski J."/>
            <person name="Sproer C."/>
            <person name="Thiel V."/>
        </authorList>
    </citation>
    <scope>NUCLEOTIDE SEQUENCE</scope>
    <source>
        <strain evidence="4">DSM 17735</strain>
        <plasmid evidence="4">p1</plasmid>
    </source>
</reference>
<dbReference type="GO" id="GO:0003677">
    <property type="term" value="F:DNA binding"/>
    <property type="evidence" value="ECO:0007669"/>
    <property type="project" value="InterPro"/>
</dbReference>
<sequence length="467" mass="51521">MPKTVRKSPEASPASKAKPIRKRAKTASLSIAYPNACGIDIGATSHFVAVPADRDAEPVQEFAAFTADLERLVRWLRQCAITAVAMESTGVYWIPLFEMLDAAGFEVHLVNARHVRSVPGRKSDVLDCQWLQQLMSYGLLRGGFRPPEEVCALRAVWRHRDMLLSYQARHVQHLQKAMTQMNVQLHHVISDIMGVTGQAIVRAIVAGERDAATLAKLRDRRIKADEAEVAAALQGNWRDEHLFTLKQALALIDTYAVQITECDGKLQQLLANLKGHELPEDGLGAPKRGTPAKNSVGFDARTSLFEASGVDLTRIPGIDTSTALKVISEIGVDLARFPTVKHFTSWLGLCPGTKISGGKVLSSATKPCANRAAQALRMAAQALRKSQTALGAHHRRLCSRMDKPKAITASAHKLARLVYFMLTKGQAFVEAGQDEYEERYRQRVVQNLAKRAREMGFELKPKELRPA</sequence>
<dbReference type="GO" id="GO:0006313">
    <property type="term" value="P:DNA transposition"/>
    <property type="evidence" value="ECO:0007669"/>
    <property type="project" value="InterPro"/>
</dbReference>
<gene>
    <name evidence="4" type="ORF">ABLV49_22255</name>
</gene>
<dbReference type="PANTHER" id="PTHR33055:SF13">
    <property type="entry name" value="TRANSPOSASE"/>
    <property type="match status" value="1"/>
</dbReference>
<dbReference type="Pfam" id="PF01548">
    <property type="entry name" value="DEDD_Tnp_IS110"/>
    <property type="match status" value="1"/>
</dbReference>
<evidence type="ECO:0000259" key="2">
    <source>
        <dbReference type="Pfam" id="PF01548"/>
    </source>
</evidence>
<keyword evidence="4" id="KW-0614">Plasmid</keyword>
<evidence type="ECO:0000259" key="3">
    <source>
        <dbReference type="Pfam" id="PF02371"/>
    </source>
</evidence>
<evidence type="ECO:0000313" key="4">
    <source>
        <dbReference type="EMBL" id="XBP72447.1"/>
    </source>
</evidence>
<feature type="region of interest" description="Disordered" evidence="1">
    <location>
        <begin position="1"/>
        <end position="21"/>
    </location>
</feature>
<name>A0AAU7LXJ2_9BURK</name>
<organism evidence="4">
    <name type="scientific">Polaromonas hydrogenivorans</name>
    <dbReference type="NCBI Taxonomy" id="335476"/>
    <lineage>
        <taxon>Bacteria</taxon>
        <taxon>Pseudomonadati</taxon>
        <taxon>Pseudomonadota</taxon>
        <taxon>Betaproteobacteria</taxon>
        <taxon>Burkholderiales</taxon>
        <taxon>Comamonadaceae</taxon>
        <taxon>Polaromonas</taxon>
    </lineage>
</organism>
<geneLocation type="plasmid" evidence="4">
    <name>p1</name>
</geneLocation>
<dbReference type="Pfam" id="PF02371">
    <property type="entry name" value="Transposase_20"/>
    <property type="match status" value="1"/>
</dbReference>
<protein>
    <submittedName>
        <fullName evidence="4">IS110 family transposase</fullName>
    </submittedName>
</protein>
<dbReference type="EMBL" id="CP157676">
    <property type="protein sequence ID" value="XBP72447.1"/>
    <property type="molecule type" value="Genomic_DNA"/>
</dbReference>
<dbReference type="RefSeq" id="WP_349282026.1">
    <property type="nucleotide sequence ID" value="NZ_CBCSCU010000034.1"/>
</dbReference>
<evidence type="ECO:0000256" key="1">
    <source>
        <dbReference type="SAM" id="MobiDB-lite"/>
    </source>
</evidence>
<accession>A0AAU7LXJ2</accession>
<feature type="domain" description="Transposase IS110-like N-terminal" evidence="2">
    <location>
        <begin position="37"/>
        <end position="181"/>
    </location>
</feature>